<feature type="transmembrane region" description="Helical" evidence="1">
    <location>
        <begin position="102"/>
        <end position="121"/>
    </location>
</feature>
<feature type="transmembrane region" description="Helical" evidence="1">
    <location>
        <begin position="128"/>
        <end position="145"/>
    </location>
</feature>
<reference evidence="3" key="1">
    <citation type="submission" date="2021-09" db="EMBL/GenBank/DDBJ databases">
        <title>Genome analysis of Fictibacillus sp. KIGAM418 isolated from marine sediment.</title>
        <authorList>
            <person name="Seo M.-J."/>
            <person name="Cho E.-S."/>
            <person name="Hwang C.Y."/>
        </authorList>
    </citation>
    <scope>NUCLEOTIDE SEQUENCE</scope>
    <source>
        <strain evidence="3">KIGAM418</strain>
    </source>
</reference>
<sequence>MTLTQFNNETFRSINDLAGSFSAANPVMVFLAEYMLYALGILVIACCFTRSNRNRLMIVFAIVSCGIAEILGKLAGLLYSHHQPFAELPNVHQLVEHGIDNSFPSDHAIIFFSICTTIWLFRRKEGFICLLLAFCVAFSRVWVGVHYPIDVATGTLLGIVSSMVVYKTMFASRLVKRYAESGVKERVENF</sequence>
<dbReference type="PANTHER" id="PTHR14969:SF13">
    <property type="entry name" value="AT30094P"/>
    <property type="match status" value="1"/>
</dbReference>
<keyword evidence="4" id="KW-1185">Reference proteome</keyword>
<dbReference type="GO" id="GO:0050380">
    <property type="term" value="F:undecaprenyl-diphosphatase activity"/>
    <property type="evidence" value="ECO:0007669"/>
    <property type="project" value="InterPro"/>
</dbReference>
<dbReference type="Proteomes" id="UP001139011">
    <property type="component" value="Unassembled WGS sequence"/>
</dbReference>
<keyword evidence="1" id="KW-1133">Transmembrane helix</keyword>
<dbReference type="InterPro" id="IPR000326">
    <property type="entry name" value="PAP2/HPO"/>
</dbReference>
<evidence type="ECO:0000313" key="4">
    <source>
        <dbReference type="Proteomes" id="UP001139011"/>
    </source>
</evidence>
<dbReference type="SUPFAM" id="SSF48317">
    <property type="entry name" value="Acid phosphatase/Vanadium-dependent haloperoxidase"/>
    <property type="match status" value="1"/>
</dbReference>
<dbReference type="CDD" id="cd03385">
    <property type="entry name" value="PAP2_BcrC_like"/>
    <property type="match status" value="1"/>
</dbReference>
<dbReference type="PANTHER" id="PTHR14969">
    <property type="entry name" value="SPHINGOSINE-1-PHOSPHATE PHOSPHOHYDROLASE"/>
    <property type="match status" value="1"/>
</dbReference>
<proteinExistence type="predicted"/>
<evidence type="ECO:0000259" key="2">
    <source>
        <dbReference type="SMART" id="SM00014"/>
    </source>
</evidence>
<gene>
    <name evidence="3" type="ORF">LCY76_06405</name>
</gene>
<feature type="domain" description="Phosphatidic acid phosphatase type 2/haloperoxidase" evidence="2">
    <location>
        <begin position="58"/>
        <end position="166"/>
    </location>
</feature>
<name>A0A9X1X8Q1_9BACL</name>
<keyword evidence="1" id="KW-0472">Membrane</keyword>
<dbReference type="EMBL" id="JAIWJX010000002">
    <property type="protein sequence ID" value="MCK6256232.1"/>
    <property type="molecule type" value="Genomic_DNA"/>
</dbReference>
<dbReference type="InterPro" id="IPR033879">
    <property type="entry name" value="UPP_Pase"/>
</dbReference>
<feature type="transmembrane region" description="Helical" evidence="1">
    <location>
        <begin position="56"/>
        <end position="82"/>
    </location>
</feature>
<feature type="transmembrane region" description="Helical" evidence="1">
    <location>
        <begin position="27"/>
        <end position="49"/>
    </location>
</feature>
<dbReference type="RefSeq" id="WP_248251931.1">
    <property type="nucleotide sequence ID" value="NZ_JAIWJX010000002.1"/>
</dbReference>
<dbReference type="InterPro" id="IPR036938">
    <property type="entry name" value="PAP2/HPO_sf"/>
</dbReference>
<comment type="caution">
    <text evidence="3">The sequence shown here is derived from an EMBL/GenBank/DDBJ whole genome shotgun (WGS) entry which is preliminary data.</text>
</comment>
<keyword evidence="1" id="KW-0812">Transmembrane</keyword>
<protein>
    <submittedName>
        <fullName evidence="3">Undecaprenyl-diphosphatase</fullName>
    </submittedName>
</protein>
<organism evidence="3 4">
    <name type="scientific">Fictibacillus marinisediminis</name>
    <dbReference type="NCBI Taxonomy" id="2878389"/>
    <lineage>
        <taxon>Bacteria</taxon>
        <taxon>Bacillati</taxon>
        <taxon>Bacillota</taxon>
        <taxon>Bacilli</taxon>
        <taxon>Bacillales</taxon>
        <taxon>Fictibacillaceae</taxon>
        <taxon>Fictibacillus</taxon>
    </lineage>
</organism>
<dbReference type="AlphaFoldDB" id="A0A9X1X8Q1"/>
<dbReference type="Gene3D" id="1.20.144.10">
    <property type="entry name" value="Phosphatidic acid phosphatase type 2/haloperoxidase"/>
    <property type="match status" value="1"/>
</dbReference>
<accession>A0A9X1X8Q1</accession>
<evidence type="ECO:0000313" key="3">
    <source>
        <dbReference type="EMBL" id="MCK6256232.1"/>
    </source>
</evidence>
<dbReference type="Pfam" id="PF01569">
    <property type="entry name" value="PAP2"/>
    <property type="match status" value="1"/>
</dbReference>
<dbReference type="SMART" id="SM00014">
    <property type="entry name" value="acidPPc"/>
    <property type="match status" value="1"/>
</dbReference>
<evidence type="ECO:0000256" key="1">
    <source>
        <dbReference type="SAM" id="Phobius"/>
    </source>
</evidence>
<feature type="transmembrane region" description="Helical" evidence="1">
    <location>
        <begin position="151"/>
        <end position="170"/>
    </location>
</feature>
<dbReference type="GO" id="GO:0005886">
    <property type="term" value="C:plasma membrane"/>
    <property type="evidence" value="ECO:0007669"/>
    <property type="project" value="InterPro"/>
</dbReference>